<protein>
    <submittedName>
        <fullName evidence="3">Uncharacterized protein</fullName>
    </submittedName>
</protein>
<reference evidence="2" key="3">
    <citation type="submission" date="2020-06" db="EMBL/GenBank/DDBJ databases">
        <title>Helianthus annuus Genome sequencing and assembly Release 2.</title>
        <authorList>
            <person name="Gouzy J."/>
            <person name="Langlade N."/>
            <person name="Munos S."/>
        </authorList>
    </citation>
    <scope>NUCLEOTIDE SEQUENCE</scope>
    <source>
        <tissue evidence="2">Leaves</tissue>
    </source>
</reference>
<sequence length="139" mass="15377">MNIFNKKSILILFAITLLICSSYADDHIPEPELRDSKGFSQIAQRLGYLAKTKVPYDKINKYKVKIGIKTFKAGYEIAGFACVKSCNAAPNPSCSKPYCIYGYVKSLGKSYCRKTCTKPVENCTYTLAGPGRGTYTCAK</sequence>
<gene>
    <name evidence="3" type="ORF">HannXRQ_Chr02g0033061</name>
    <name evidence="2" type="ORF">HanXRQr2_Chr07g0290091</name>
</gene>
<organism evidence="3 4">
    <name type="scientific">Helianthus annuus</name>
    <name type="common">Common sunflower</name>
    <dbReference type="NCBI Taxonomy" id="4232"/>
    <lineage>
        <taxon>Eukaryota</taxon>
        <taxon>Viridiplantae</taxon>
        <taxon>Streptophyta</taxon>
        <taxon>Embryophyta</taxon>
        <taxon>Tracheophyta</taxon>
        <taxon>Spermatophyta</taxon>
        <taxon>Magnoliopsida</taxon>
        <taxon>eudicotyledons</taxon>
        <taxon>Gunneridae</taxon>
        <taxon>Pentapetalae</taxon>
        <taxon>asterids</taxon>
        <taxon>campanulids</taxon>
        <taxon>Asterales</taxon>
        <taxon>Asteraceae</taxon>
        <taxon>Asteroideae</taxon>
        <taxon>Heliantheae alliance</taxon>
        <taxon>Heliantheae</taxon>
        <taxon>Helianthus</taxon>
    </lineage>
</organism>
<evidence type="ECO:0000313" key="4">
    <source>
        <dbReference type="Proteomes" id="UP000215914"/>
    </source>
</evidence>
<accession>A0A251VCG1</accession>
<keyword evidence="1" id="KW-0732">Signal</keyword>
<dbReference type="InParanoid" id="A0A251VCG1"/>
<evidence type="ECO:0000313" key="3">
    <source>
        <dbReference type="EMBL" id="OTG33288.1"/>
    </source>
</evidence>
<dbReference type="EMBL" id="CM007891">
    <property type="protein sequence ID" value="OTG33288.1"/>
    <property type="molecule type" value="Genomic_DNA"/>
</dbReference>
<evidence type="ECO:0000313" key="2">
    <source>
        <dbReference type="EMBL" id="KAF5798204.1"/>
    </source>
</evidence>
<feature type="chain" id="PRO_5012128881" evidence="1">
    <location>
        <begin position="25"/>
        <end position="139"/>
    </location>
</feature>
<keyword evidence="4" id="KW-1185">Reference proteome</keyword>
<proteinExistence type="predicted"/>
<reference evidence="2 4" key="1">
    <citation type="journal article" date="2017" name="Nature">
        <title>The sunflower genome provides insights into oil metabolism, flowering and Asterid evolution.</title>
        <authorList>
            <person name="Badouin H."/>
            <person name="Gouzy J."/>
            <person name="Grassa C.J."/>
            <person name="Murat F."/>
            <person name="Staton S.E."/>
            <person name="Cottret L."/>
            <person name="Lelandais-Briere C."/>
            <person name="Owens G.L."/>
            <person name="Carrere S."/>
            <person name="Mayjonade B."/>
            <person name="Legrand L."/>
            <person name="Gill N."/>
            <person name="Kane N.C."/>
            <person name="Bowers J.E."/>
            <person name="Hubner S."/>
            <person name="Bellec A."/>
            <person name="Berard A."/>
            <person name="Berges H."/>
            <person name="Blanchet N."/>
            <person name="Boniface M.C."/>
            <person name="Brunel D."/>
            <person name="Catrice O."/>
            <person name="Chaidir N."/>
            <person name="Claudel C."/>
            <person name="Donnadieu C."/>
            <person name="Faraut T."/>
            <person name="Fievet G."/>
            <person name="Helmstetter N."/>
            <person name="King M."/>
            <person name="Knapp S.J."/>
            <person name="Lai Z."/>
            <person name="Le Paslier M.C."/>
            <person name="Lippi Y."/>
            <person name="Lorenzon L."/>
            <person name="Mandel J.R."/>
            <person name="Marage G."/>
            <person name="Marchand G."/>
            <person name="Marquand E."/>
            <person name="Bret-Mestries E."/>
            <person name="Morien E."/>
            <person name="Nambeesan S."/>
            <person name="Nguyen T."/>
            <person name="Pegot-Espagnet P."/>
            <person name="Pouilly N."/>
            <person name="Raftis F."/>
            <person name="Sallet E."/>
            <person name="Schiex T."/>
            <person name="Thomas J."/>
            <person name="Vandecasteele C."/>
            <person name="Vares D."/>
            <person name="Vear F."/>
            <person name="Vautrin S."/>
            <person name="Crespi M."/>
            <person name="Mangin B."/>
            <person name="Burke J.M."/>
            <person name="Salse J."/>
            <person name="Munos S."/>
            <person name="Vincourt P."/>
            <person name="Rieseberg L.H."/>
            <person name="Langlade N.B."/>
        </authorList>
    </citation>
    <scope>NUCLEOTIDE SEQUENCE [LARGE SCALE GENOMIC DNA]</scope>
    <source>
        <strain evidence="4">cv. SF193</strain>
        <tissue evidence="2">Leaves</tissue>
    </source>
</reference>
<dbReference type="EMBL" id="MNCJ02000322">
    <property type="protein sequence ID" value="KAF5798204.1"/>
    <property type="molecule type" value="Genomic_DNA"/>
</dbReference>
<evidence type="ECO:0000256" key="1">
    <source>
        <dbReference type="SAM" id="SignalP"/>
    </source>
</evidence>
<feature type="signal peptide" evidence="1">
    <location>
        <begin position="1"/>
        <end position="24"/>
    </location>
</feature>
<dbReference type="Proteomes" id="UP000215914">
    <property type="component" value="Chromosome 2"/>
</dbReference>
<dbReference type="Gramene" id="mRNA:HanXRQr2_Chr07g0290091">
    <property type="protein sequence ID" value="mRNA:HanXRQr2_Chr07g0290091"/>
    <property type="gene ID" value="HanXRQr2_Chr07g0290091"/>
</dbReference>
<dbReference type="AlphaFoldDB" id="A0A251VCG1"/>
<name>A0A251VCG1_HELAN</name>
<reference evidence="3" key="2">
    <citation type="submission" date="2017-02" db="EMBL/GenBank/DDBJ databases">
        <title>Sunflower complete genome.</title>
        <authorList>
            <person name="Langlade N."/>
            <person name="Munos S."/>
        </authorList>
    </citation>
    <scope>NUCLEOTIDE SEQUENCE [LARGE SCALE GENOMIC DNA]</scope>
    <source>
        <tissue evidence="3">Leaves</tissue>
    </source>
</reference>